<dbReference type="AlphaFoldDB" id="A0A644Y7S6"/>
<evidence type="ECO:0000256" key="2">
    <source>
        <dbReference type="ARBA" id="ARBA00022801"/>
    </source>
</evidence>
<dbReference type="GO" id="GO:0030599">
    <property type="term" value="F:pectinesterase activity"/>
    <property type="evidence" value="ECO:0007669"/>
    <property type="project" value="InterPro"/>
</dbReference>
<sequence>MYTLTVDQSGKGHYCSIQEALDAVPYAQEARIIIEEGVYHEKLFCDKHNIHLIGNGDVIITNSEGAKQRIDALPKRGTFRTYTAFFSGEFLKLEHITIENRAGKGSEAGQAVALYLDVDRAHLFQVRLFGSQDTLFIAPLPEKEREPNGFFGPRCFAKRKQNAAFFEQCFIQGGVDFIFGGGDALFRNSEISSCEAGYVTAPSTCAKDIGLVFDRCTFTAKDHVDAGSVYLMRPWREDGKAVFLHCSFKEHIHPALRIDWPGHEGLGEGTLACHRCRSWNGAGTEEVFEISAVEAMGVLDAIEQRCRIFHQSPYEGV</sequence>
<feature type="domain" description="Pectinesterase catalytic" evidence="4">
    <location>
        <begin position="162"/>
        <end position="266"/>
    </location>
</feature>
<dbReference type="GO" id="GO:0042545">
    <property type="term" value="P:cell wall modification"/>
    <property type="evidence" value="ECO:0007669"/>
    <property type="project" value="InterPro"/>
</dbReference>
<comment type="caution">
    <text evidence="5">The sequence shown here is derived from an EMBL/GenBank/DDBJ whole genome shotgun (WGS) entry which is preliminary data.</text>
</comment>
<evidence type="ECO:0000259" key="4">
    <source>
        <dbReference type="Pfam" id="PF01095"/>
    </source>
</evidence>
<protein>
    <recommendedName>
        <fullName evidence="4">Pectinesterase catalytic domain-containing protein</fullName>
    </recommendedName>
</protein>
<keyword evidence="2" id="KW-0378">Hydrolase</keyword>
<accession>A0A644Y7S6</accession>
<comment type="similarity">
    <text evidence="1">Belongs to the pectinesterase family.</text>
</comment>
<proteinExistence type="inferred from homology"/>
<dbReference type="InterPro" id="IPR000070">
    <property type="entry name" value="Pectinesterase_cat"/>
</dbReference>
<organism evidence="5">
    <name type="scientific">bioreactor metagenome</name>
    <dbReference type="NCBI Taxonomy" id="1076179"/>
    <lineage>
        <taxon>unclassified sequences</taxon>
        <taxon>metagenomes</taxon>
        <taxon>ecological metagenomes</taxon>
    </lineage>
</organism>
<evidence type="ECO:0000256" key="1">
    <source>
        <dbReference type="ARBA" id="ARBA00008891"/>
    </source>
</evidence>
<feature type="domain" description="Pectinesterase catalytic" evidence="4">
    <location>
        <begin position="4"/>
        <end position="137"/>
    </location>
</feature>
<gene>
    <name evidence="5" type="ORF">SDC9_71099</name>
</gene>
<keyword evidence="3" id="KW-0063">Aspartyl esterase</keyword>
<dbReference type="Gene3D" id="2.160.20.10">
    <property type="entry name" value="Single-stranded right-handed beta-helix, Pectin lyase-like"/>
    <property type="match status" value="1"/>
</dbReference>
<dbReference type="InterPro" id="IPR011050">
    <property type="entry name" value="Pectin_lyase_fold/virulence"/>
</dbReference>
<dbReference type="EMBL" id="VSSQ01004304">
    <property type="protein sequence ID" value="MPM24616.1"/>
    <property type="molecule type" value="Genomic_DNA"/>
</dbReference>
<dbReference type="GO" id="GO:0009279">
    <property type="term" value="C:cell outer membrane"/>
    <property type="evidence" value="ECO:0007669"/>
    <property type="project" value="TreeGrafter"/>
</dbReference>
<dbReference type="PANTHER" id="PTHR31321">
    <property type="entry name" value="ACYL-COA THIOESTER HYDROLASE YBHC-RELATED"/>
    <property type="match status" value="1"/>
</dbReference>
<evidence type="ECO:0000256" key="3">
    <source>
        <dbReference type="ARBA" id="ARBA00023085"/>
    </source>
</evidence>
<dbReference type="SUPFAM" id="SSF51126">
    <property type="entry name" value="Pectin lyase-like"/>
    <property type="match status" value="1"/>
</dbReference>
<dbReference type="InterPro" id="IPR012334">
    <property type="entry name" value="Pectin_lyas_fold"/>
</dbReference>
<evidence type="ECO:0000313" key="5">
    <source>
        <dbReference type="EMBL" id="MPM24616.1"/>
    </source>
</evidence>
<reference evidence="5" key="1">
    <citation type="submission" date="2019-08" db="EMBL/GenBank/DDBJ databases">
        <authorList>
            <person name="Kucharzyk K."/>
            <person name="Murdoch R.W."/>
            <person name="Higgins S."/>
            <person name="Loffler F."/>
        </authorList>
    </citation>
    <scope>NUCLEOTIDE SEQUENCE</scope>
</reference>
<name>A0A644Y7S6_9ZZZZ</name>
<dbReference type="Pfam" id="PF01095">
    <property type="entry name" value="Pectinesterase"/>
    <property type="match status" value="2"/>
</dbReference>
<dbReference type="PANTHER" id="PTHR31321:SF57">
    <property type="entry name" value="PECTINESTERASE 53-RELATED"/>
    <property type="match status" value="1"/>
</dbReference>